<keyword evidence="7" id="KW-1185">Reference proteome</keyword>
<feature type="transmembrane region" description="Helical" evidence="5">
    <location>
        <begin position="88"/>
        <end position="110"/>
    </location>
</feature>
<evidence type="ECO:0000313" key="6">
    <source>
        <dbReference type="EMBL" id="AGS35450.1"/>
    </source>
</evidence>
<evidence type="ECO:0000256" key="3">
    <source>
        <dbReference type="ARBA" id="ARBA00022989"/>
    </source>
</evidence>
<feature type="transmembrane region" description="Helical" evidence="5">
    <location>
        <begin position="180"/>
        <end position="202"/>
    </location>
</feature>
<dbReference type="PANTHER" id="PTHR10361">
    <property type="entry name" value="SODIUM-BILE ACID COTRANSPORTER"/>
    <property type="match status" value="1"/>
</dbReference>
<dbReference type="Pfam" id="PF01758">
    <property type="entry name" value="SBF"/>
    <property type="match status" value="1"/>
</dbReference>
<feature type="transmembrane region" description="Helical" evidence="5">
    <location>
        <begin position="235"/>
        <end position="260"/>
    </location>
</feature>
<accession>S5T495</accession>
<dbReference type="OrthoDB" id="9806785at2"/>
<dbReference type="eggNOG" id="COG0385">
    <property type="taxonomic scope" value="Bacteria"/>
</dbReference>
<keyword evidence="3 5" id="KW-1133">Transmembrane helix</keyword>
<dbReference type="PANTHER" id="PTHR10361:SF28">
    <property type="entry name" value="P3 PROTEIN-RELATED"/>
    <property type="match status" value="1"/>
</dbReference>
<evidence type="ECO:0000256" key="1">
    <source>
        <dbReference type="ARBA" id="ARBA00004141"/>
    </source>
</evidence>
<name>S5T495_9CORY</name>
<keyword evidence="2 5" id="KW-0812">Transmembrane</keyword>
<dbReference type="Gene3D" id="1.20.1530.20">
    <property type="match status" value="1"/>
</dbReference>
<dbReference type="HOGENOM" id="CLU_034788_1_1_11"/>
<feature type="transmembrane region" description="Helical" evidence="5">
    <location>
        <begin position="116"/>
        <end position="138"/>
    </location>
</feature>
<evidence type="ECO:0008006" key="8">
    <source>
        <dbReference type="Google" id="ProtNLM"/>
    </source>
</evidence>
<evidence type="ECO:0000256" key="4">
    <source>
        <dbReference type="ARBA" id="ARBA00023136"/>
    </source>
</evidence>
<feature type="transmembrane region" description="Helical" evidence="5">
    <location>
        <begin position="145"/>
        <end position="168"/>
    </location>
</feature>
<organism evidence="6 7">
    <name type="scientific">Corynebacterium maris DSM 45190</name>
    <dbReference type="NCBI Taxonomy" id="1224163"/>
    <lineage>
        <taxon>Bacteria</taxon>
        <taxon>Bacillati</taxon>
        <taxon>Actinomycetota</taxon>
        <taxon>Actinomycetes</taxon>
        <taxon>Mycobacteriales</taxon>
        <taxon>Corynebacteriaceae</taxon>
        <taxon>Corynebacterium</taxon>
    </lineage>
</organism>
<evidence type="ECO:0000256" key="2">
    <source>
        <dbReference type="ARBA" id="ARBA00022692"/>
    </source>
</evidence>
<evidence type="ECO:0000313" key="7">
    <source>
        <dbReference type="Proteomes" id="UP000015388"/>
    </source>
</evidence>
<protein>
    <recommendedName>
        <fullName evidence="8">Na+-dependent transporter</fullName>
    </recommendedName>
</protein>
<dbReference type="RefSeq" id="WP_020935383.1">
    <property type="nucleotide sequence ID" value="NC_021915.1"/>
</dbReference>
<evidence type="ECO:0000256" key="5">
    <source>
        <dbReference type="SAM" id="Phobius"/>
    </source>
</evidence>
<dbReference type="PATRIC" id="fig|1224163.3.peg.1995"/>
<keyword evidence="4 5" id="KW-0472">Membrane</keyword>
<dbReference type="GO" id="GO:0016020">
    <property type="term" value="C:membrane"/>
    <property type="evidence" value="ECO:0007669"/>
    <property type="project" value="UniProtKB-SubCell"/>
</dbReference>
<proteinExistence type="predicted"/>
<dbReference type="InterPro" id="IPR004710">
    <property type="entry name" value="Bilac:Na_transpt"/>
</dbReference>
<dbReference type="InterPro" id="IPR002657">
    <property type="entry name" value="BilAc:Na_symport/Acr3"/>
</dbReference>
<feature type="transmembrane region" description="Helical" evidence="5">
    <location>
        <begin position="209"/>
        <end position="229"/>
    </location>
</feature>
<reference evidence="6 7" key="1">
    <citation type="submission" date="2012-11" db="EMBL/GenBank/DDBJ databases">
        <title>The complete genome sequence of Corynebacterium maris Coryn-1 (=DSM 45190).</title>
        <authorList>
            <person name="Schaffert L."/>
            <person name="Albersmeier A."/>
            <person name="Kalinowski J."/>
            <person name="Ruckert C."/>
        </authorList>
    </citation>
    <scope>NUCLEOTIDE SEQUENCE [LARGE SCALE GENOMIC DNA]</scope>
    <source>
        <strain evidence="7">Coryn-1</strain>
    </source>
</reference>
<dbReference type="EMBL" id="CP003924">
    <property type="protein sequence ID" value="AGS35450.1"/>
    <property type="molecule type" value="Genomic_DNA"/>
</dbReference>
<feature type="transmembrane region" description="Helical" evidence="5">
    <location>
        <begin position="26"/>
        <end position="46"/>
    </location>
</feature>
<feature type="transmembrane region" description="Helical" evidence="5">
    <location>
        <begin position="58"/>
        <end position="76"/>
    </location>
</feature>
<dbReference type="InterPro" id="IPR038770">
    <property type="entry name" value="Na+/solute_symporter_sf"/>
</dbReference>
<dbReference type="AlphaFoldDB" id="S5T495"/>
<comment type="subcellular location">
    <subcellularLocation>
        <location evidence="1">Membrane</location>
        <topology evidence="1">Multi-pass membrane protein</topology>
    </subcellularLocation>
</comment>
<sequence length="333" mass="35205">MSTSHIVDPDTTGHWEDAKKKEDRSALITVTVFPLFILAGAAVAYFFPQPFLPLSDYITYFLMIIMFAMGLTLTIPDFTEVLRRPGPIVLGVILQYTIMPLGAVLVAWALDLNAALAVGLLMLGTVPGGTSSNVIAYLAKGDVALSVTMTSVSTVLSPIVTPALMLLLADARTDIDAAGMAWSLMQTVLLPVLGGLVIRYFFSSLVEKVTAVLPLISILGIGGVVFPTVAASRDLIATVGLLAVGAVLLHNLIGYVLGYLAGMGFRLDNRANRTMSVEVSTQSAGLASGMAGKFFSPEAALPGAIAAVLHNITGAIYAAIMRNIPLEEKRRVR</sequence>
<dbReference type="KEGG" id="cmd:B841_09890"/>
<gene>
    <name evidence="6" type="ORF">B841_09890</name>
</gene>
<dbReference type="Proteomes" id="UP000015388">
    <property type="component" value="Chromosome"/>
</dbReference>